<evidence type="ECO:0000256" key="8">
    <source>
        <dbReference type="ARBA" id="ARBA00023054"/>
    </source>
</evidence>
<evidence type="ECO:0000313" key="15">
    <source>
        <dbReference type="EnsemblMetazoa" id="G24831.8:cds"/>
    </source>
</evidence>
<dbReference type="PANTHER" id="PTHR21771">
    <property type="entry name" value="MITOCHONDRIA-EATING PROTEIN-RELATED"/>
    <property type="match status" value="1"/>
</dbReference>
<proteinExistence type="inferred from homology"/>
<dbReference type="GO" id="GO:0035694">
    <property type="term" value="P:mitochondrial protein catabolic process"/>
    <property type="evidence" value="ECO:0007669"/>
    <property type="project" value="InterPro"/>
</dbReference>
<dbReference type="InterPro" id="IPR026169">
    <property type="entry name" value="MIEAP"/>
</dbReference>
<organism evidence="15 16">
    <name type="scientific">Magallana gigas</name>
    <name type="common">Pacific oyster</name>
    <name type="synonym">Crassostrea gigas</name>
    <dbReference type="NCBI Taxonomy" id="29159"/>
    <lineage>
        <taxon>Eukaryota</taxon>
        <taxon>Metazoa</taxon>
        <taxon>Spiralia</taxon>
        <taxon>Lophotrochozoa</taxon>
        <taxon>Mollusca</taxon>
        <taxon>Bivalvia</taxon>
        <taxon>Autobranchia</taxon>
        <taxon>Pteriomorphia</taxon>
        <taxon>Ostreida</taxon>
        <taxon>Ostreoidea</taxon>
        <taxon>Ostreidae</taxon>
        <taxon>Magallana</taxon>
    </lineage>
</organism>
<feature type="region of interest" description="Disordered" evidence="13">
    <location>
        <begin position="1"/>
        <end position="28"/>
    </location>
</feature>
<dbReference type="GO" id="GO:0005759">
    <property type="term" value="C:mitochondrial matrix"/>
    <property type="evidence" value="ECO:0007669"/>
    <property type="project" value="UniProtKB-SubCell"/>
</dbReference>
<keyword evidence="9" id="KW-0446">Lipid-binding</keyword>
<keyword evidence="16" id="KW-1185">Reference proteome</keyword>
<evidence type="ECO:0000256" key="5">
    <source>
        <dbReference type="ARBA" id="ARBA00019863"/>
    </source>
</evidence>
<feature type="compositionally biased region" description="Basic and acidic residues" evidence="13">
    <location>
        <begin position="8"/>
        <end position="24"/>
    </location>
</feature>
<dbReference type="AlphaFoldDB" id="A0A8W8KQ62"/>
<evidence type="ECO:0000256" key="13">
    <source>
        <dbReference type="SAM" id="MobiDB-lite"/>
    </source>
</evidence>
<dbReference type="GO" id="GO:0008289">
    <property type="term" value="F:lipid binding"/>
    <property type="evidence" value="ECO:0007669"/>
    <property type="project" value="UniProtKB-KW"/>
</dbReference>
<evidence type="ECO:0000256" key="3">
    <source>
        <dbReference type="ARBA" id="ARBA00004496"/>
    </source>
</evidence>
<keyword evidence="11" id="KW-0472">Membrane</keyword>
<evidence type="ECO:0000256" key="1">
    <source>
        <dbReference type="ARBA" id="ARBA00004294"/>
    </source>
</evidence>
<dbReference type="OrthoDB" id="6114336at2759"/>
<keyword evidence="10" id="KW-0496">Mitochondrion</keyword>
<accession>A0A8W8KQ62</accession>
<evidence type="ECO:0000256" key="11">
    <source>
        <dbReference type="ARBA" id="ARBA00023136"/>
    </source>
</evidence>
<dbReference type="PANTHER" id="PTHR21771:SF0">
    <property type="entry name" value="MITOCHONDRIA-EATING PROTEIN"/>
    <property type="match status" value="1"/>
</dbReference>
<keyword evidence="8" id="KW-0175">Coiled coil</keyword>
<comment type="subcellular location">
    <subcellularLocation>
        <location evidence="3">Cytoplasm</location>
    </subcellularLocation>
    <subcellularLocation>
        <location evidence="2">Mitochondrion matrix</location>
    </subcellularLocation>
    <subcellularLocation>
        <location evidence="1">Mitochondrion outer membrane</location>
    </subcellularLocation>
</comment>
<dbReference type="OMA" id="PALYLHD"/>
<evidence type="ECO:0000256" key="10">
    <source>
        <dbReference type="ARBA" id="ARBA00023128"/>
    </source>
</evidence>
<dbReference type="Pfam" id="PF16026">
    <property type="entry name" value="MIEAP"/>
    <property type="match status" value="1"/>
</dbReference>
<dbReference type="GO" id="GO:0035695">
    <property type="term" value="P:mitophagy by internal vacuole formation"/>
    <property type="evidence" value="ECO:0007669"/>
    <property type="project" value="TreeGrafter"/>
</dbReference>
<evidence type="ECO:0000256" key="4">
    <source>
        <dbReference type="ARBA" id="ARBA00008233"/>
    </source>
</evidence>
<dbReference type="InterPro" id="IPR031981">
    <property type="entry name" value="MIEAP_C"/>
</dbReference>
<evidence type="ECO:0000256" key="6">
    <source>
        <dbReference type="ARBA" id="ARBA00022490"/>
    </source>
</evidence>
<dbReference type="EnsemblMetazoa" id="G24831.5">
    <property type="protein sequence ID" value="G24831.5:cds"/>
    <property type="gene ID" value="G24831"/>
</dbReference>
<evidence type="ECO:0000256" key="2">
    <source>
        <dbReference type="ARBA" id="ARBA00004305"/>
    </source>
</evidence>
<dbReference type="Proteomes" id="UP000005408">
    <property type="component" value="Unassembled WGS sequence"/>
</dbReference>
<dbReference type="EnsemblMetazoa" id="G24831.7">
    <property type="protein sequence ID" value="G24831.7:cds"/>
    <property type="gene ID" value="G24831"/>
</dbReference>
<evidence type="ECO:0000256" key="9">
    <source>
        <dbReference type="ARBA" id="ARBA00023121"/>
    </source>
</evidence>
<dbReference type="EnsemblMetazoa" id="G24831.8">
    <property type="protein sequence ID" value="G24831.8:cds"/>
    <property type="gene ID" value="G24831"/>
</dbReference>
<evidence type="ECO:0000256" key="12">
    <source>
        <dbReference type="ARBA" id="ARBA00032687"/>
    </source>
</evidence>
<keyword evidence="6" id="KW-0963">Cytoplasm</keyword>
<name>A0A8W8KQ62_MAGGI</name>
<evidence type="ECO:0000313" key="16">
    <source>
        <dbReference type="Proteomes" id="UP000005408"/>
    </source>
</evidence>
<comment type="similarity">
    <text evidence="4">Belongs to the MIEAP family.</text>
</comment>
<evidence type="ECO:0000259" key="14">
    <source>
        <dbReference type="Pfam" id="PF16026"/>
    </source>
</evidence>
<dbReference type="GO" id="GO:0005741">
    <property type="term" value="C:mitochondrial outer membrane"/>
    <property type="evidence" value="ECO:0007669"/>
    <property type="project" value="UniProtKB-SubCell"/>
</dbReference>
<evidence type="ECO:0000256" key="7">
    <source>
        <dbReference type="ARBA" id="ARBA00022787"/>
    </source>
</evidence>
<sequence length="322" mass="36885">MAKRKSHDKSEDYDSPSKRLKSEESVEDALTTIENQVQLLRREIRGKKSVQDLQKTIDQLQKKLSTEKSAKEAALKDKEAALTRLSAVAANRLRDNNPGIADLSDPNRPIKLGEKASEIYDNEWTDALENLEKLRKATETNYDEEKDVQLLLSILTEIFQMCKRDATEHMDNMSRLLITPSTVKIKHKPKVPAALLKEIKDFRRQHCSESVLQCLGEHYLENLPERNPEQLGPEVIKACKKYILKCAELSWLMVIQDPPMCMEWQFTGSEFKSETMRSFTKSGDQVQFVVWPALYLHDNGALVAKAIVQGMKTEKKGRKNQK</sequence>
<protein>
    <recommendedName>
        <fullName evidence="5">Mitochondria-eating protein</fullName>
    </recommendedName>
    <alternativeName>
        <fullName evidence="12">Spermatogenesis-associated protein 18</fullName>
    </alternativeName>
</protein>
<feature type="domain" description="Mitochondria-eating protein C-terminal" evidence="14">
    <location>
        <begin position="114"/>
        <end position="309"/>
    </location>
</feature>
<reference evidence="15" key="1">
    <citation type="submission" date="2022-08" db="UniProtKB">
        <authorList>
            <consortium name="EnsemblMetazoa"/>
        </authorList>
    </citation>
    <scope>IDENTIFICATION</scope>
    <source>
        <strain evidence="15">05x7-T-G4-1.051#20</strain>
    </source>
</reference>
<keyword evidence="7" id="KW-1000">Mitochondrion outer membrane</keyword>